<accession>A0A1H8DA70</accession>
<dbReference type="EMBL" id="FOCL01000002">
    <property type="protein sequence ID" value="SEN04162.1"/>
    <property type="molecule type" value="Genomic_DNA"/>
</dbReference>
<name>A0A1H8DA70_9SPHI</name>
<dbReference type="RefSeq" id="WP_091209318.1">
    <property type="nucleotide sequence ID" value="NZ_FOCL01000002.1"/>
</dbReference>
<dbReference type="OrthoDB" id="744966at2"/>
<organism evidence="1 2">
    <name type="scientific">Mucilaginibacter gossypiicola</name>
    <dbReference type="NCBI Taxonomy" id="551995"/>
    <lineage>
        <taxon>Bacteria</taxon>
        <taxon>Pseudomonadati</taxon>
        <taxon>Bacteroidota</taxon>
        <taxon>Sphingobacteriia</taxon>
        <taxon>Sphingobacteriales</taxon>
        <taxon>Sphingobacteriaceae</taxon>
        <taxon>Mucilaginibacter</taxon>
    </lineage>
</organism>
<reference evidence="2" key="1">
    <citation type="submission" date="2016-10" db="EMBL/GenBank/DDBJ databases">
        <authorList>
            <person name="Varghese N."/>
            <person name="Submissions S."/>
        </authorList>
    </citation>
    <scope>NUCLEOTIDE SEQUENCE [LARGE SCALE GENOMIC DNA]</scope>
    <source>
        <strain evidence="2">Gh-48</strain>
    </source>
</reference>
<gene>
    <name evidence="1" type="ORF">SAMN05192574_102271</name>
</gene>
<dbReference type="Proteomes" id="UP000198942">
    <property type="component" value="Unassembled WGS sequence"/>
</dbReference>
<proteinExistence type="predicted"/>
<protein>
    <recommendedName>
        <fullName evidence="3">PIN domain-containing protein</fullName>
    </recommendedName>
</protein>
<dbReference type="STRING" id="551995.SAMN05192574_102271"/>
<sequence length="350" mass="40637">MLYIDQYIAEKSVAISQAIAGRKIIYLDLKYWILLRDGLNFNPDTTTYKLAAKLVELYESKKCIFPVSEVVFWEMMKQDDKTSLLKTFQLVERLSEGIAILSDIQRVKIEFACWYSANLPTEEKLILNNLVWSKLPLVSGYFFYSHKVEELPDSLKRSSLDFVSNMPLSVLIEQPQFSLSPFTGRDDVELMNSNKEKYKHENKNRTEMFFSELWGVLDCFTDQFNEVIQEHYQKKTGYLPTAEEIANTDKTSWQKLIYQCFKLGKITTQFPTAKITAALAGSMRWNKDRKYTDGNDTLDIMHAAIALPYCDYFFTERELHTIIGQEKLDTLFQCQVESKPEAILAILNTL</sequence>
<evidence type="ECO:0000313" key="1">
    <source>
        <dbReference type="EMBL" id="SEN04162.1"/>
    </source>
</evidence>
<evidence type="ECO:0000313" key="2">
    <source>
        <dbReference type="Proteomes" id="UP000198942"/>
    </source>
</evidence>
<evidence type="ECO:0008006" key="3">
    <source>
        <dbReference type="Google" id="ProtNLM"/>
    </source>
</evidence>
<keyword evidence="2" id="KW-1185">Reference proteome</keyword>
<dbReference type="AlphaFoldDB" id="A0A1H8DA70"/>